<reference evidence="1 2" key="1">
    <citation type="submission" date="2017-12" db="EMBL/GenBank/DDBJ databases">
        <title>Comparative genomics of Botrytis spp.</title>
        <authorList>
            <person name="Valero-Jimenez C.A."/>
            <person name="Tapia P."/>
            <person name="Veloso J."/>
            <person name="Silva-Moreno E."/>
            <person name="Staats M."/>
            <person name="Valdes J.H."/>
            <person name="Van Kan J.A.L."/>
        </authorList>
    </citation>
    <scope>NUCLEOTIDE SEQUENCE [LARGE SCALE GENOMIC DNA]</scope>
    <source>
        <strain evidence="1 2">Bh0001</strain>
    </source>
</reference>
<protein>
    <submittedName>
        <fullName evidence="1">Uncharacterized protein</fullName>
    </submittedName>
</protein>
<dbReference type="EMBL" id="PQXK01000101">
    <property type="protein sequence ID" value="TGO37257.1"/>
    <property type="molecule type" value="Genomic_DNA"/>
</dbReference>
<accession>A0A4Z1GV55</accession>
<dbReference type="Proteomes" id="UP000297814">
    <property type="component" value="Unassembled WGS sequence"/>
</dbReference>
<organism evidence="1 2">
    <name type="scientific">Botrytis hyacinthi</name>
    <dbReference type="NCBI Taxonomy" id="278943"/>
    <lineage>
        <taxon>Eukaryota</taxon>
        <taxon>Fungi</taxon>
        <taxon>Dikarya</taxon>
        <taxon>Ascomycota</taxon>
        <taxon>Pezizomycotina</taxon>
        <taxon>Leotiomycetes</taxon>
        <taxon>Helotiales</taxon>
        <taxon>Sclerotiniaceae</taxon>
        <taxon>Botrytis</taxon>
    </lineage>
</organism>
<sequence length="116" mass="13554">MGEWEDGWCGVVWCGVTPDNTPKRQTPNTKHQHPHTVFPVLRTRHFLQSSIHWKKSEFGGGNGWRIDGESMENLKELTWWTYHCYQPPASSQTFVVYSMVRLVVGYKVLHLSYFVD</sequence>
<proteinExistence type="predicted"/>
<gene>
    <name evidence="1" type="ORF">BHYA_0101g00050</name>
</gene>
<evidence type="ECO:0000313" key="2">
    <source>
        <dbReference type="Proteomes" id="UP000297814"/>
    </source>
</evidence>
<name>A0A4Z1GV55_9HELO</name>
<keyword evidence="2" id="KW-1185">Reference proteome</keyword>
<dbReference type="AlphaFoldDB" id="A0A4Z1GV55"/>
<evidence type="ECO:0000313" key="1">
    <source>
        <dbReference type="EMBL" id="TGO37257.1"/>
    </source>
</evidence>
<comment type="caution">
    <text evidence="1">The sequence shown here is derived from an EMBL/GenBank/DDBJ whole genome shotgun (WGS) entry which is preliminary data.</text>
</comment>